<dbReference type="GO" id="GO:0009236">
    <property type="term" value="P:cobalamin biosynthetic process"/>
    <property type="evidence" value="ECO:0007669"/>
    <property type="project" value="UniProtKB-UniPathway"/>
</dbReference>
<gene>
    <name evidence="7" type="primary">cbiE</name>
    <name evidence="7" type="ordered locus">SELR_17450</name>
</gene>
<evidence type="ECO:0000256" key="2">
    <source>
        <dbReference type="ARBA" id="ARBA00022573"/>
    </source>
</evidence>
<dbReference type="NCBIfam" id="TIGR02467">
    <property type="entry name" value="CbiE"/>
    <property type="match status" value="1"/>
</dbReference>
<dbReference type="UniPathway" id="UPA00148"/>
<dbReference type="PANTHER" id="PTHR43182:SF1">
    <property type="entry name" value="COBALT-PRECORRIN-7 C(5)-METHYLTRANSFERASE"/>
    <property type="match status" value="1"/>
</dbReference>
<name>I0GRR6_SELRL</name>
<proteinExistence type="predicted"/>
<dbReference type="EMBL" id="AP012292">
    <property type="protein sequence ID" value="BAL83453.1"/>
    <property type="molecule type" value="Genomic_DNA"/>
</dbReference>
<comment type="pathway">
    <text evidence="1">Cofactor biosynthesis; adenosylcobalamin biosynthesis.</text>
</comment>
<evidence type="ECO:0000256" key="5">
    <source>
        <dbReference type="ARBA" id="ARBA00022691"/>
    </source>
</evidence>
<dbReference type="GO" id="GO:0008276">
    <property type="term" value="F:protein methyltransferase activity"/>
    <property type="evidence" value="ECO:0007669"/>
    <property type="project" value="InterPro"/>
</dbReference>
<organism evidence="7 8">
    <name type="scientific">Selenomonas ruminantium subsp. lactilytica (strain NBRC 103574 / TAM6421)</name>
    <dbReference type="NCBI Taxonomy" id="927704"/>
    <lineage>
        <taxon>Bacteria</taxon>
        <taxon>Bacillati</taxon>
        <taxon>Bacillota</taxon>
        <taxon>Negativicutes</taxon>
        <taxon>Selenomonadales</taxon>
        <taxon>Selenomonadaceae</taxon>
        <taxon>Selenomonas</taxon>
    </lineage>
</organism>
<dbReference type="CDD" id="cd11644">
    <property type="entry name" value="Precorrin-6Y-MT"/>
    <property type="match status" value="1"/>
</dbReference>
<evidence type="ECO:0000256" key="1">
    <source>
        <dbReference type="ARBA" id="ARBA00004953"/>
    </source>
</evidence>
<evidence type="ECO:0000313" key="7">
    <source>
        <dbReference type="EMBL" id="BAL83453.1"/>
    </source>
</evidence>
<dbReference type="KEGG" id="sri:SELR_17450"/>
<dbReference type="HOGENOM" id="CLU_089162_2_0_9"/>
<dbReference type="EC" id="2.1.1.-" evidence="7"/>
<protein>
    <submittedName>
        <fullName evidence="7">Putative cobalt-precorrin-6Y C(5)-methyltransferase</fullName>
        <ecNumber evidence="7">2.1.1.-</ecNumber>
    </submittedName>
</protein>
<dbReference type="GO" id="GO:0032259">
    <property type="term" value="P:methylation"/>
    <property type="evidence" value="ECO:0007669"/>
    <property type="project" value="UniProtKB-KW"/>
</dbReference>
<keyword evidence="2" id="KW-0169">Cobalamin biosynthesis</keyword>
<dbReference type="PANTHER" id="PTHR43182">
    <property type="entry name" value="COBALT-PRECORRIN-6B C(15)-METHYLTRANSFERASE (DECARBOXYLATING)"/>
    <property type="match status" value="1"/>
</dbReference>
<dbReference type="SUPFAM" id="SSF53790">
    <property type="entry name" value="Tetrapyrrole methylase"/>
    <property type="match status" value="1"/>
</dbReference>
<keyword evidence="3 7" id="KW-0489">Methyltransferase</keyword>
<evidence type="ECO:0000256" key="4">
    <source>
        <dbReference type="ARBA" id="ARBA00022679"/>
    </source>
</evidence>
<dbReference type="InterPro" id="IPR050714">
    <property type="entry name" value="Cobalamin_biosynth_MTase"/>
</dbReference>
<dbReference type="Gene3D" id="3.30.950.10">
    <property type="entry name" value="Methyltransferase, Cobalt-precorrin-4 Transmethylase, Domain 2"/>
    <property type="match status" value="1"/>
</dbReference>
<dbReference type="InterPro" id="IPR014777">
    <property type="entry name" value="4pyrrole_Mease_sub1"/>
</dbReference>
<keyword evidence="5" id="KW-0949">S-adenosyl-L-methionine</keyword>
<evidence type="ECO:0000259" key="6">
    <source>
        <dbReference type="Pfam" id="PF00590"/>
    </source>
</evidence>
<feature type="domain" description="Tetrapyrrole methylase" evidence="6">
    <location>
        <begin position="19"/>
        <end position="208"/>
    </location>
</feature>
<dbReference type="Pfam" id="PF00590">
    <property type="entry name" value="TP_methylase"/>
    <property type="match status" value="1"/>
</dbReference>
<dbReference type="Gene3D" id="3.40.1010.10">
    <property type="entry name" value="Cobalt-precorrin-4 Transmethylase, Domain 1"/>
    <property type="match status" value="1"/>
</dbReference>
<dbReference type="InterPro" id="IPR035996">
    <property type="entry name" value="4pyrrol_Methylase_sf"/>
</dbReference>
<sequence>MAFYKFSVTVDCRMDKQNKIIVVGIGPGNPDYIVPKGLKTIQGAKYLVGGKRALADFAQAGQDTCAITADIPGVMAFIRDRLPKADVVAMVSGDPGYYSLLDALRREFAPEQIEVIPGISSMQYAFAKIALPWHDATLASFHGRVPQPEAIEYKPGKILGMLTDSQHNSHTIPQILLEHGWPADARLYICSRLSYPDEAIYTCTMQDAAAKPLVTHGIIIAHE</sequence>
<evidence type="ECO:0000256" key="3">
    <source>
        <dbReference type="ARBA" id="ARBA00022603"/>
    </source>
</evidence>
<dbReference type="PATRIC" id="fig|927704.6.peg.1807"/>
<dbReference type="InterPro" id="IPR000878">
    <property type="entry name" value="4pyrrol_Mease"/>
</dbReference>
<dbReference type="InterPro" id="IPR014776">
    <property type="entry name" value="4pyrrole_Mease_sub2"/>
</dbReference>
<evidence type="ECO:0000313" key="8">
    <source>
        <dbReference type="Proteomes" id="UP000007887"/>
    </source>
</evidence>
<dbReference type="Proteomes" id="UP000007887">
    <property type="component" value="Chromosome"/>
</dbReference>
<dbReference type="eggNOG" id="COG2241">
    <property type="taxonomic scope" value="Bacteria"/>
</dbReference>
<dbReference type="AlphaFoldDB" id="I0GRR6"/>
<accession>I0GRR6</accession>
<keyword evidence="4 7" id="KW-0808">Transferase</keyword>
<reference evidence="7 8" key="1">
    <citation type="submission" date="2011-10" db="EMBL/GenBank/DDBJ databases">
        <title>Whole genome sequence of Selenomonas ruminantium subsp. lactilytica TAM6421.</title>
        <authorList>
            <person name="Oguchi A."/>
            <person name="Ankai A."/>
            <person name="Kaneko J."/>
            <person name="Yamada-Narita S."/>
            <person name="Fukui S."/>
            <person name="Takahashi M."/>
            <person name="Onodera T."/>
            <person name="Kojima S."/>
            <person name="Fushimi T."/>
            <person name="Abe N."/>
            <person name="Kamio Y."/>
            <person name="Yamazaki S."/>
            <person name="Fujita N."/>
        </authorList>
    </citation>
    <scope>NUCLEOTIDE SEQUENCE [LARGE SCALE GENOMIC DNA]</scope>
    <source>
        <strain evidence="8">NBRC 103574 / TAM6421</strain>
    </source>
</reference>
<dbReference type="InterPro" id="IPR012818">
    <property type="entry name" value="CbiE"/>
</dbReference>